<sequence>MSSLLGSDSDLLGSSTQSTPRAYPSGAFSMPESLRKKVDALKLNSDSVNEPLGALPRLKKSASEVTVSANALGHVIGQARKELQEESFAGSWMQRRVSGEQA</sequence>
<evidence type="ECO:0000256" key="1">
    <source>
        <dbReference type="SAM" id="MobiDB-lite"/>
    </source>
</evidence>
<gene>
    <name evidence="2" type="ORF">PCOR1329_LOCUS45966</name>
</gene>
<evidence type="ECO:0000313" key="2">
    <source>
        <dbReference type="EMBL" id="CAK0855143.1"/>
    </source>
</evidence>
<reference evidence="2" key="1">
    <citation type="submission" date="2023-10" db="EMBL/GenBank/DDBJ databases">
        <authorList>
            <person name="Chen Y."/>
            <person name="Shah S."/>
            <person name="Dougan E. K."/>
            <person name="Thang M."/>
            <person name="Chan C."/>
        </authorList>
    </citation>
    <scope>NUCLEOTIDE SEQUENCE [LARGE SCALE GENOMIC DNA]</scope>
</reference>
<comment type="caution">
    <text evidence="2">The sequence shown here is derived from an EMBL/GenBank/DDBJ whole genome shotgun (WGS) entry which is preliminary data.</text>
</comment>
<dbReference type="EMBL" id="CAUYUJ010015524">
    <property type="protein sequence ID" value="CAK0855143.1"/>
    <property type="molecule type" value="Genomic_DNA"/>
</dbReference>
<feature type="compositionally biased region" description="Low complexity" evidence="1">
    <location>
        <begin position="1"/>
        <end position="15"/>
    </location>
</feature>
<protein>
    <submittedName>
        <fullName evidence="2">Uncharacterized protein</fullName>
    </submittedName>
</protein>
<organism evidence="2 3">
    <name type="scientific">Prorocentrum cordatum</name>
    <dbReference type="NCBI Taxonomy" id="2364126"/>
    <lineage>
        <taxon>Eukaryota</taxon>
        <taxon>Sar</taxon>
        <taxon>Alveolata</taxon>
        <taxon>Dinophyceae</taxon>
        <taxon>Prorocentrales</taxon>
        <taxon>Prorocentraceae</taxon>
        <taxon>Prorocentrum</taxon>
    </lineage>
</organism>
<accession>A0ABN9U9K3</accession>
<evidence type="ECO:0000313" key="3">
    <source>
        <dbReference type="Proteomes" id="UP001189429"/>
    </source>
</evidence>
<proteinExistence type="predicted"/>
<dbReference type="Proteomes" id="UP001189429">
    <property type="component" value="Unassembled WGS sequence"/>
</dbReference>
<feature type="region of interest" description="Disordered" evidence="1">
    <location>
        <begin position="1"/>
        <end position="30"/>
    </location>
</feature>
<keyword evidence="3" id="KW-1185">Reference proteome</keyword>
<name>A0ABN9U9K3_9DINO</name>